<dbReference type="EMBL" id="VOHM01000001">
    <property type="protein sequence ID" value="TWT29067.1"/>
    <property type="molecule type" value="Genomic_DNA"/>
</dbReference>
<keyword evidence="4" id="KW-0472">Membrane</keyword>
<gene>
    <name evidence="6" type="ORF">FRX94_00665</name>
</gene>
<evidence type="ECO:0000256" key="3">
    <source>
        <dbReference type="ARBA" id="ARBA00023004"/>
    </source>
</evidence>
<organism evidence="6 7">
    <name type="scientific">Corynebacterium canis</name>
    <dbReference type="NCBI Taxonomy" id="679663"/>
    <lineage>
        <taxon>Bacteria</taxon>
        <taxon>Bacillati</taxon>
        <taxon>Actinomycetota</taxon>
        <taxon>Actinomycetes</taxon>
        <taxon>Mycobacteriales</taxon>
        <taxon>Corynebacteriaceae</taxon>
        <taxon>Corynebacterium</taxon>
    </lineage>
</organism>
<dbReference type="AlphaFoldDB" id="A0A5C5UTU4"/>
<evidence type="ECO:0000256" key="4">
    <source>
        <dbReference type="SAM" id="Phobius"/>
    </source>
</evidence>
<name>A0A5C5UTU4_9CORY</name>
<feature type="transmembrane region" description="Helical" evidence="4">
    <location>
        <begin position="213"/>
        <end position="229"/>
    </location>
</feature>
<evidence type="ECO:0000256" key="5">
    <source>
        <dbReference type="SAM" id="SignalP"/>
    </source>
</evidence>
<feature type="transmembrane region" description="Helical" evidence="4">
    <location>
        <begin position="114"/>
        <end position="134"/>
    </location>
</feature>
<evidence type="ECO:0000256" key="2">
    <source>
        <dbReference type="ARBA" id="ARBA00023002"/>
    </source>
</evidence>
<evidence type="ECO:0000256" key="1">
    <source>
        <dbReference type="ARBA" id="ARBA00022723"/>
    </source>
</evidence>
<keyword evidence="2" id="KW-0560">Oxidoreductase</keyword>
<feature type="signal peptide" evidence="5">
    <location>
        <begin position="1"/>
        <end position="29"/>
    </location>
</feature>
<protein>
    <submittedName>
        <fullName evidence="6">Cytochrome oxidase assembly protein</fullName>
    </submittedName>
</protein>
<feature type="transmembrane region" description="Helical" evidence="4">
    <location>
        <begin position="86"/>
        <end position="108"/>
    </location>
</feature>
<dbReference type="Proteomes" id="UP000320791">
    <property type="component" value="Unassembled WGS sequence"/>
</dbReference>
<comment type="caution">
    <text evidence="6">The sequence shown here is derived from an EMBL/GenBank/DDBJ whole genome shotgun (WGS) entry which is preliminary data.</text>
</comment>
<dbReference type="PANTHER" id="PTHR35457:SF1">
    <property type="entry name" value="HEME A SYNTHASE"/>
    <property type="match status" value="1"/>
</dbReference>
<keyword evidence="3" id="KW-0408">Iron</keyword>
<keyword evidence="4" id="KW-0812">Transmembrane</keyword>
<proteinExistence type="predicted"/>
<reference evidence="6 7" key="1">
    <citation type="submission" date="2019-08" db="EMBL/GenBank/DDBJ databases">
        <authorList>
            <person name="Lei W."/>
        </authorList>
    </citation>
    <scope>NUCLEOTIDE SEQUENCE [LARGE SCALE GENOMIC DNA]</scope>
    <source>
        <strain evidence="6 7">CCUG 58627</strain>
    </source>
</reference>
<feature type="chain" id="PRO_5022697531" evidence="5">
    <location>
        <begin position="30"/>
        <end position="270"/>
    </location>
</feature>
<evidence type="ECO:0000313" key="6">
    <source>
        <dbReference type="EMBL" id="TWT29067.1"/>
    </source>
</evidence>
<dbReference type="InterPro" id="IPR050450">
    <property type="entry name" value="COX15/CtaA_HemeA_synthase"/>
</dbReference>
<keyword evidence="7" id="KW-1185">Reference proteome</keyword>
<dbReference type="GO" id="GO:0016491">
    <property type="term" value="F:oxidoreductase activity"/>
    <property type="evidence" value="ECO:0007669"/>
    <property type="project" value="UniProtKB-KW"/>
</dbReference>
<dbReference type="PANTHER" id="PTHR35457">
    <property type="entry name" value="HEME A SYNTHASE"/>
    <property type="match status" value="1"/>
</dbReference>
<feature type="transmembrane region" description="Helical" evidence="4">
    <location>
        <begin position="146"/>
        <end position="167"/>
    </location>
</feature>
<dbReference type="GO" id="GO:0046872">
    <property type="term" value="F:metal ion binding"/>
    <property type="evidence" value="ECO:0007669"/>
    <property type="project" value="UniProtKB-KW"/>
</dbReference>
<sequence length="270" mass="29118">MNAFIRFSTFVVFGTVALGAVVCATDSSAACPNWPGCYEGQITPEIQLNPIIEFVHRVFSVSCAPVIIISGILLRKHPNVQVRWLPWLALLGAFGSGVFGMMTIWWGLTPFQAMIDLWCAFVALCCMMIVSAQIGSPKPNATHARVAGIAVIGLSLLHGAGILVAGTGSFTRCIGWPLGFVLDVDHYAALQIARVVLAVLLVGVFVWLRSIPIFVAVIVELVLGILIRTTELNDLYGSLYGTVAVVILAAVAWEWGNAWQPRKTKALQKA</sequence>
<evidence type="ECO:0000313" key="7">
    <source>
        <dbReference type="Proteomes" id="UP000320791"/>
    </source>
</evidence>
<keyword evidence="4" id="KW-1133">Transmembrane helix</keyword>
<dbReference type="OrthoDB" id="3711631at2"/>
<keyword evidence="1" id="KW-0479">Metal-binding</keyword>
<feature type="transmembrane region" description="Helical" evidence="4">
    <location>
        <begin position="187"/>
        <end position="208"/>
    </location>
</feature>
<keyword evidence="5" id="KW-0732">Signal</keyword>
<feature type="transmembrane region" description="Helical" evidence="4">
    <location>
        <begin position="54"/>
        <end position="74"/>
    </location>
</feature>
<feature type="transmembrane region" description="Helical" evidence="4">
    <location>
        <begin position="235"/>
        <end position="255"/>
    </location>
</feature>
<accession>A0A5C5UTU4</accession>